<dbReference type="GO" id="GO:0003677">
    <property type="term" value="F:DNA binding"/>
    <property type="evidence" value="ECO:0007669"/>
    <property type="project" value="UniProtKB-KW"/>
</dbReference>
<dbReference type="OrthoDB" id="10072024at2759"/>
<keyword evidence="4" id="KW-0804">Transcription</keyword>
<organism evidence="8 9">
    <name type="scientific">Mucuna pruriens</name>
    <name type="common">Velvet bean</name>
    <name type="synonym">Dolichos pruriens</name>
    <dbReference type="NCBI Taxonomy" id="157652"/>
    <lineage>
        <taxon>Eukaryota</taxon>
        <taxon>Viridiplantae</taxon>
        <taxon>Streptophyta</taxon>
        <taxon>Embryophyta</taxon>
        <taxon>Tracheophyta</taxon>
        <taxon>Spermatophyta</taxon>
        <taxon>Magnoliopsida</taxon>
        <taxon>eudicotyledons</taxon>
        <taxon>Gunneridae</taxon>
        <taxon>Pentapetalae</taxon>
        <taxon>rosids</taxon>
        <taxon>fabids</taxon>
        <taxon>Fabales</taxon>
        <taxon>Fabaceae</taxon>
        <taxon>Papilionoideae</taxon>
        <taxon>50 kb inversion clade</taxon>
        <taxon>NPAAA clade</taxon>
        <taxon>indigoferoid/millettioid clade</taxon>
        <taxon>Phaseoleae</taxon>
        <taxon>Mucuna</taxon>
    </lineage>
</organism>
<dbReference type="PANTHER" id="PTHR12396">
    <property type="entry name" value="METHYL-CPG BINDING PROTEIN, MBD"/>
    <property type="match status" value="1"/>
</dbReference>
<evidence type="ECO:0000259" key="7">
    <source>
        <dbReference type="PROSITE" id="PS50982"/>
    </source>
</evidence>
<accession>A0A371ED88</accession>
<feature type="compositionally biased region" description="Basic and acidic residues" evidence="6">
    <location>
        <begin position="233"/>
        <end position="246"/>
    </location>
</feature>
<dbReference type="STRING" id="157652.A0A371ED88"/>
<gene>
    <name evidence="8" type="primary">MBD7</name>
    <name evidence="8" type="ORF">CR513_57526</name>
</gene>
<feature type="compositionally biased region" description="Basic and acidic residues" evidence="6">
    <location>
        <begin position="210"/>
        <end position="219"/>
    </location>
</feature>
<feature type="non-terminal residue" evidence="8">
    <location>
        <position position="1"/>
    </location>
</feature>
<feature type="compositionally biased region" description="Polar residues" evidence="6">
    <location>
        <begin position="13"/>
        <end position="27"/>
    </location>
</feature>
<reference evidence="8" key="1">
    <citation type="submission" date="2018-05" db="EMBL/GenBank/DDBJ databases">
        <title>Draft genome of Mucuna pruriens seed.</title>
        <authorList>
            <person name="Nnadi N.E."/>
            <person name="Vos R."/>
            <person name="Hasami M.H."/>
            <person name="Devisetty U.K."/>
            <person name="Aguiy J.C."/>
        </authorList>
    </citation>
    <scope>NUCLEOTIDE SEQUENCE [LARGE SCALE GENOMIC DNA]</scope>
    <source>
        <strain evidence="8">JCA_2017</strain>
    </source>
</reference>
<dbReference type="Pfam" id="PF01429">
    <property type="entry name" value="MBD"/>
    <property type="match status" value="1"/>
</dbReference>
<evidence type="ECO:0000256" key="5">
    <source>
        <dbReference type="ARBA" id="ARBA00023242"/>
    </source>
</evidence>
<evidence type="ECO:0000256" key="3">
    <source>
        <dbReference type="ARBA" id="ARBA00023125"/>
    </source>
</evidence>
<name>A0A371ED88_MUCPR</name>
<dbReference type="PROSITE" id="PS50982">
    <property type="entry name" value="MBD"/>
    <property type="match status" value="1"/>
</dbReference>
<evidence type="ECO:0000313" key="9">
    <source>
        <dbReference type="Proteomes" id="UP000257109"/>
    </source>
</evidence>
<dbReference type="PANTHER" id="PTHR12396:SF38">
    <property type="entry name" value="METHYL-CPG-BINDING DOMAIN-CONTAINING PROTEIN 7"/>
    <property type="match status" value="1"/>
</dbReference>
<evidence type="ECO:0000256" key="4">
    <source>
        <dbReference type="ARBA" id="ARBA00023163"/>
    </source>
</evidence>
<evidence type="ECO:0000256" key="2">
    <source>
        <dbReference type="ARBA" id="ARBA00023015"/>
    </source>
</evidence>
<feature type="region of interest" description="Disordered" evidence="6">
    <location>
        <begin position="194"/>
        <end position="251"/>
    </location>
</feature>
<dbReference type="AlphaFoldDB" id="A0A371ED88"/>
<proteinExistence type="predicted"/>
<dbReference type="InterPro" id="IPR001739">
    <property type="entry name" value="Methyl_CpG_DNA-bd"/>
</dbReference>
<comment type="caution">
    <text evidence="8">The sequence shown here is derived from an EMBL/GenBank/DDBJ whole genome shotgun (WGS) entry which is preliminary data.</text>
</comment>
<dbReference type="Proteomes" id="UP000257109">
    <property type="component" value="Unassembled WGS sequence"/>
</dbReference>
<keyword evidence="9" id="KW-1185">Reference proteome</keyword>
<feature type="domain" description="MBD" evidence="7">
    <location>
        <begin position="64"/>
        <end position="136"/>
    </location>
</feature>
<feature type="region of interest" description="Disordered" evidence="6">
    <location>
        <begin position="1"/>
        <end position="64"/>
    </location>
</feature>
<sequence>MSVEPSGPHIGEYNSQGANKSNTTMSCKSLPMTPTPLQVRRPGFDDDLQSEQLNHNPTTSSSQWQIVTSSSFHLPSDWVVEKKPRVSNPTHVDKYYYEPHTGKKFRSLLSVQRYLAGETVDYVLPKRRVSENGNTKYIESGAGQQFGSLRAVEKFLSGENACRATPKVQNPSKQIIFGLTINIVVSAMKSETGQQRACGVRSSRKPAHNRSSEAEDKIALKSLKHTVQSVKPDSQKKTKSGKDNRGPMHNLTAPLPAKVSWVLSGPGGFWSPFLDDSIVPDSEKLKWSEAF</sequence>
<keyword evidence="3" id="KW-0238">DNA-binding</keyword>
<keyword evidence="5" id="KW-0539">Nucleus</keyword>
<feature type="non-terminal residue" evidence="8">
    <location>
        <position position="291"/>
    </location>
</feature>
<dbReference type="SUPFAM" id="SSF54171">
    <property type="entry name" value="DNA-binding domain"/>
    <property type="match status" value="1"/>
</dbReference>
<dbReference type="GO" id="GO:0005634">
    <property type="term" value="C:nucleus"/>
    <property type="evidence" value="ECO:0007669"/>
    <property type="project" value="UniProtKB-SubCell"/>
</dbReference>
<dbReference type="Gene3D" id="3.30.890.10">
    <property type="entry name" value="Methyl-cpg-binding Protein 2, Chain A"/>
    <property type="match status" value="1"/>
</dbReference>
<comment type="subcellular location">
    <subcellularLocation>
        <location evidence="1">Nucleus</location>
    </subcellularLocation>
</comment>
<keyword evidence="2" id="KW-0805">Transcription regulation</keyword>
<evidence type="ECO:0000256" key="1">
    <source>
        <dbReference type="ARBA" id="ARBA00004123"/>
    </source>
</evidence>
<protein>
    <submittedName>
        <fullName evidence="8">Methyl-CpG-binding domain-containing protein 7</fullName>
    </submittedName>
</protein>
<evidence type="ECO:0000313" key="8">
    <source>
        <dbReference type="EMBL" id="RDX63979.1"/>
    </source>
</evidence>
<evidence type="ECO:0000256" key="6">
    <source>
        <dbReference type="SAM" id="MobiDB-lite"/>
    </source>
</evidence>
<dbReference type="EMBL" id="QJKJ01014621">
    <property type="protein sequence ID" value="RDX63979.1"/>
    <property type="molecule type" value="Genomic_DNA"/>
</dbReference>
<dbReference type="InterPro" id="IPR016177">
    <property type="entry name" value="DNA-bd_dom_sf"/>
</dbReference>